<reference evidence="3 4" key="1">
    <citation type="journal article" date="2021" name="Hortic Res">
        <title>The domestication of Cucurbita argyrosperma as revealed by the genome of its wild relative.</title>
        <authorList>
            <person name="Barrera-Redondo J."/>
            <person name="Sanchez-de la Vega G."/>
            <person name="Aguirre-Liguori J.A."/>
            <person name="Castellanos-Morales G."/>
            <person name="Gutierrez-Guerrero Y.T."/>
            <person name="Aguirre-Dugua X."/>
            <person name="Aguirre-Planter E."/>
            <person name="Tenaillon M.I."/>
            <person name="Lira-Saade R."/>
            <person name="Eguiarte L.E."/>
        </authorList>
    </citation>
    <scope>NUCLEOTIDE SEQUENCE [LARGE SCALE GENOMIC DNA]</scope>
    <source>
        <strain evidence="3">JBR-2021</strain>
    </source>
</reference>
<keyword evidence="1" id="KW-0175">Coiled coil</keyword>
<feature type="region of interest" description="Disordered" evidence="2">
    <location>
        <begin position="488"/>
        <end position="510"/>
    </location>
</feature>
<evidence type="ECO:0000256" key="1">
    <source>
        <dbReference type="SAM" id="Coils"/>
    </source>
</evidence>
<dbReference type="GO" id="GO:0005525">
    <property type="term" value="F:GTP binding"/>
    <property type="evidence" value="ECO:0007669"/>
    <property type="project" value="InterPro"/>
</dbReference>
<feature type="region of interest" description="Disordered" evidence="2">
    <location>
        <begin position="414"/>
        <end position="438"/>
    </location>
</feature>
<dbReference type="PROSITE" id="PS51421">
    <property type="entry name" value="RAS"/>
    <property type="match status" value="1"/>
</dbReference>
<dbReference type="SMART" id="SM00176">
    <property type="entry name" value="RAN"/>
    <property type="match status" value="1"/>
</dbReference>
<feature type="region of interest" description="Disordered" evidence="2">
    <location>
        <begin position="1"/>
        <end position="23"/>
    </location>
</feature>
<dbReference type="SMART" id="SM00174">
    <property type="entry name" value="RHO"/>
    <property type="match status" value="1"/>
</dbReference>
<comment type="caution">
    <text evidence="3">The sequence shown here is derived from an EMBL/GenBank/DDBJ whole genome shotgun (WGS) entry which is preliminary data.</text>
</comment>
<feature type="coiled-coil region" evidence="1">
    <location>
        <begin position="288"/>
        <end position="315"/>
    </location>
</feature>
<dbReference type="FunFam" id="3.40.50.300:FF:000851">
    <property type="entry name" value="Ras-related small GTP-binding family protein"/>
    <property type="match status" value="1"/>
</dbReference>
<dbReference type="GO" id="GO:0003924">
    <property type="term" value="F:GTPase activity"/>
    <property type="evidence" value="ECO:0007669"/>
    <property type="project" value="InterPro"/>
</dbReference>
<feature type="region of interest" description="Disordered" evidence="2">
    <location>
        <begin position="338"/>
        <end position="397"/>
    </location>
</feature>
<dbReference type="AlphaFoldDB" id="A0AAV6MCN5"/>
<name>A0AAV6MCN5_9ROSI</name>
<feature type="region of interest" description="Disordered" evidence="2">
    <location>
        <begin position="895"/>
        <end position="918"/>
    </location>
</feature>
<feature type="compositionally biased region" description="Polar residues" evidence="2">
    <location>
        <begin position="491"/>
        <end position="502"/>
    </location>
</feature>
<dbReference type="NCBIfam" id="TIGR00231">
    <property type="entry name" value="small_GTP"/>
    <property type="match status" value="1"/>
</dbReference>
<keyword evidence="4" id="KW-1185">Reference proteome</keyword>
<evidence type="ECO:0000313" key="4">
    <source>
        <dbReference type="Proteomes" id="UP000685013"/>
    </source>
</evidence>
<dbReference type="SMART" id="SM00173">
    <property type="entry name" value="RAS"/>
    <property type="match status" value="1"/>
</dbReference>
<dbReference type="PROSITE" id="PS51419">
    <property type="entry name" value="RAB"/>
    <property type="match status" value="1"/>
</dbReference>
<feature type="non-terminal residue" evidence="3">
    <location>
        <position position="1"/>
    </location>
</feature>
<proteinExistence type="predicted"/>
<feature type="compositionally biased region" description="Basic and acidic residues" evidence="2">
    <location>
        <begin position="345"/>
        <end position="358"/>
    </location>
</feature>
<dbReference type="InterPro" id="IPR001806">
    <property type="entry name" value="Small_GTPase"/>
</dbReference>
<feature type="compositionally biased region" description="Polar residues" evidence="2">
    <location>
        <begin position="895"/>
        <end position="906"/>
    </location>
</feature>
<evidence type="ECO:0000256" key="2">
    <source>
        <dbReference type="SAM" id="MobiDB-lite"/>
    </source>
</evidence>
<gene>
    <name evidence="3" type="primary">RABF1</name>
    <name evidence="3" type="ORF">SDJN03_23223</name>
</gene>
<dbReference type="CDD" id="cd01860">
    <property type="entry name" value="Rab5_related"/>
    <property type="match status" value="1"/>
</dbReference>
<protein>
    <submittedName>
        <fullName evidence="3">Ras-related protein RABF1</fullName>
    </submittedName>
</protein>
<dbReference type="PANTHER" id="PTHR33701:SF3">
    <property type="entry name" value="TRANSCRIPTIONAL REGULATOR ATRX"/>
    <property type="match status" value="1"/>
</dbReference>
<feature type="region of interest" description="Disordered" evidence="2">
    <location>
        <begin position="540"/>
        <end position="564"/>
    </location>
</feature>
<accession>A0AAV6MCN5</accession>
<feature type="compositionally biased region" description="Polar residues" evidence="2">
    <location>
        <begin position="414"/>
        <end position="424"/>
    </location>
</feature>
<dbReference type="PANTHER" id="PTHR33701">
    <property type="entry name" value="TRANSMEMBRANE PROTEIN"/>
    <property type="match status" value="1"/>
</dbReference>
<evidence type="ECO:0000313" key="3">
    <source>
        <dbReference type="EMBL" id="KAG6578775.1"/>
    </source>
</evidence>
<dbReference type="Proteomes" id="UP000685013">
    <property type="component" value="Chromosome 15"/>
</dbReference>
<dbReference type="PROSITE" id="PS51420">
    <property type="entry name" value="RHO"/>
    <property type="match status" value="1"/>
</dbReference>
<dbReference type="InterPro" id="IPR005225">
    <property type="entry name" value="Small_GTP-bd"/>
</dbReference>
<sequence length="918" mass="101875">MGSSSSVPGRASGGSGRLNPKNRAADSKNLRVKLVLLGDSGVGKSCIVLRFVRGQFDPTSKVTVGASFLSQTIVLQDSTTVKFEIWDTAGQERYAALAPLYYRGAAVAVVVYDITNSDSFAKAKYWVKELQKHGRSDIILALVGNKADLQEERKVSVQDGTEYAEKNGLFFIETSAKTADNINELFEEILSDCYDQLPRDLATTLMLLSAASSPRGYCPNRIGPKHSRKQLISGPIFVHMGSWKLHSEIMENPDQDQQDPRIVPGVEDTTAMTIEFLRARLLSERSVSKCARQRADELAKRVAELEEQLRVVSFQRRMAEKATADVLAILEDNGATDISETLDSNSDHETAKVEDGPVRGDANSSSIGRRNEHEEYSGSDTSPMLGASLSWKGRNDRPHIREKYKKFSIRSQSNFTSIGSSSPKHQLGRSCRQIKRRDTRPLDGEQELKSKTCVDSCQEIPSTCSEDSRNYSVNGDKISRDGYELHEKTRSGSSEVHNSVGNKDQDHDLDGYEKVSDMEKSLKCQAQLIDQYEAMEKAQREWEEKFRENNNSTPDSCDPGNHSDITEERDEIRAQAPNLPNSSLLANEPKSQVSADCVTRDLSQAQTSGGLGPSLCSDVEDLQDQNMNSVSTSRSLEEFTFPMANVKQCQESHENREQEPSCTSNLNHGLPERLLSSHTGINIYDQETPCSRTDLYALVPHEPPALDGVLEALKQAKLSLTKKINKLPFVEGGSVDKSIGALSVPKVEDSLEIPIGCAGLFRLPTDFAAEASSTHPNFLASSSELRSTARYTGESVALSAATHQIFPAHEMEDRPSFLTGLRSSHYHTGSGSTRDGYLTDHFPESRWKNPGQNHHFDQYFDSIQPSPYVHSYPSPPPVSSSIQPSDSFLRTFPNRTLETPPTNQYSFYEDQLRPNMYR</sequence>
<dbReference type="EMBL" id="JAGKQH010000015">
    <property type="protein sequence ID" value="KAG6578775.1"/>
    <property type="molecule type" value="Genomic_DNA"/>
</dbReference>
<dbReference type="SMART" id="SM00175">
    <property type="entry name" value="RAB"/>
    <property type="match status" value="1"/>
</dbReference>
<organism evidence="3 4">
    <name type="scientific">Cucurbita argyrosperma subsp. sororia</name>
    <dbReference type="NCBI Taxonomy" id="37648"/>
    <lineage>
        <taxon>Eukaryota</taxon>
        <taxon>Viridiplantae</taxon>
        <taxon>Streptophyta</taxon>
        <taxon>Embryophyta</taxon>
        <taxon>Tracheophyta</taxon>
        <taxon>Spermatophyta</taxon>
        <taxon>Magnoliopsida</taxon>
        <taxon>eudicotyledons</taxon>
        <taxon>Gunneridae</taxon>
        <taxon>Pentapetalae</taxon>
        <taxon>rosids</taxon>
        <taxon>fabids</taxon>
        <taxon>Cucurbitales</taxon>
        <taxon>Cucurbitaceae</taxon>
        <taxon>Cucurbiteae</taxon>
        <taxon>Cucurbita</taxon>
    </lineage>
</organism>
<dbReference type="Pfam" id="PF00071">
    <property type="entry name" value="Ras"/>
    <property type="match status" value="1"/>
</dbReference>